<name>A0A1I3FYT6_9PLAN</name>
<evidence type="ECO:0008006" key="4">
    <source>
        <dbReference type="Google" id="ProtNLM"/>
    </source>
</evidence>
<keyword evidence="1" id="KW-0472">Membrane</keyword>
<dbReference type="RefSeq" id="WP_092049473.1">
    <property type="nucleotide sequence ID" value="NZ_FOQD01000006.1"/>
</dbReference>
<dbReference type="Pfam" id="PF05656">
    <property type="entry name" value="DUF805"/>
    <property type="match status" value="1"/>
</dbReference>
<keyword evidence="1" id="KW-1133">Transmembrane helix</keyword>
<feature type="transmembrane region" description="Helical" evidence="1">
    <location>
        <begin position="18"/>
        <end position="39"/>
    </location>
</feature>
<proteinExistence type="predicted"/>
<feature type="transmembrane region" description="Helical" evidence="1">
    <location>
        <begin position="51"/>
        <end position="71"/>
    </location>
</feature>
<dbReference type="STRING" id="1576369.SAMN05421753_10694"/>
<dbReference type="AlphaFoldDB" id="A0A1I3FYT6"/>
<accession>A0A1I3FYT6</accession>
<evidence type="ECO:0000313" key="2">
    <source>
        <dbReference type="EMBL" id="SFI16327.1"/>
    </source>
</evidence>
<keyword evidence="1" id="KW-0812">Transmembrane</keyword>
<dbReference type="OrthoDB" id="9812349at2"/>
<dbReference type="PANTHER" id="PTHR34980">
    <property type="entry name" value="INNER MEMBRANE PROTEIN-RELATED-RELATED"/>
    <property type="match status" value="1"/>
</dbReference>
<reference evidence="3" key="1">
    <citation type="submission" date="2016-10" db="EMBL/GenBank/DDBJ databases">
        <authorList>
            <person name="Varghese N."/>
            <person name="Submissions S."/>
        </authorList>
    </citation>
    <scope>NUCLEOTIDE SEQUENCE [LARGE SCALE GENOMIC DNA]</scope>
    <source>
        <strain evidence="3">DSM 26348</strain>
    </source>
</reference>
<dbReference type="EMBL" id="FOQD01000006">
    <property type="protein sequence ID" value="SFI16327.1"/>
    <property type="molecule type" value="Genomic_DNA"/>
</dbReference>
<sequence>MSIATDDGIPNAPNTAQLAIQVLLGIYALATFIPSFTVTIRRFHDFDKSGWWLLINLIPILGPLLQLIMMFRAGTPGKNRFGPQPG</sequence>
<gene>
    <name evidence="2" type="ORF">SAMN05421753_10694</name>
</gene>
<dbReference type="PANTHER" id="PTHR34980:SF2">
    <property type="entry name" value="INNER MEMBRANE PROTEIN YHAH-RELATED"/>
    <property type="match status" value="1"/>
</dbReference>
<protein>
    <recommendedName>
        <fullName evidence="4">DUF805 domain-containing protein</fullName>
    </recommendedName>
</protein>
<dbReference type="GO" id="GO:0005886">
    <property type="term" value="C:plasma membrane"/>
    <property type="evidence" value="ECO:0007669"/>
    <property type="project" value="TreeGrafter"/>
</dbReference>
<dbReference type="InterPro" id="IPR008523">
    <property type="entry name" value="DUF805"/>
</dbReference>
<evidence type="ECO:0000256" key="1">
    <source>
        <dbReference type="SAM" id="Phobius"/>
    </source>
</evidence>
<organism evidence="2 3">
    <name type="scientific">Planctomicrobium piriforme</name>
    <dbReference type="NCBI Taxonomy" id="1576369"/>
    <lineage>
        <taxon>Bacteria</taxon>
        <taxon>Pseudomonadati</taxon>
        <taxon>Planctomycetota</taxon>
        <taxon>Planctomycetia</taxon>
        <taxon>Planctomycetales</taxon>
        <taxon>Planctomycetaceae</taxon>
        <taxon>Planctomicrobium</taxon>
    </lineage>
</organism>
<evidence type="ECO:0000313" key="3">
    <source>
        <dbReference type="Proteomes" id="UP000199518"/>
    </source>
</evidence>
<keyword evidence="3" id="KW-1185">Reference proteome</keyword>
<dbReference type="Proteomes" id="UP000199518">
    <property type="component" value="Unassembled WGS sequence"/>
</dbReference>